<reference evidence="3 4" key="1">
    <citation type="submission" date="2018-09" db="EMBL/GenBank/DDBJ databases">
        <title>Paracoccus onubensis nov. sp. a moderate halophilic bacterium isolated from Gruta de las Maravillas (Aracena, Spain).</title>
        <authorList>
            <person name="Jurado V."/>
            <person name="Gutierrez-Patricio S."/>
            <person name="Gonzalez-Pimentel J.L."/>
            <person name="Laiz L."/>
            <person name="Saiz-Jimenez C."/>
        </authorList>
    </citation>
    <scope>NUCLEOTIDE SEQUENCE [LARGE SCALE GENOMIC DNA]</scope>
    <source>
        <strain evidence="3 4">DSM 19484</strain>
    </source>
</reference>
<proteinExistence type="predicted"/>
<dbReference type="Proteomes" id="UP000285530">
    <property type="component" value="Unassembled WGS sequence"/>
</dbReference>
<dbReference type="PROSITE" id="PS00934">
    <property type="entry name" value="GLYOXALASE_I_1"/>
    <property type="match status" value="1"/>
</dbReference>
<dbReference type="PROSITE" id="PS51819">
    <property type="entry name" value="VOC"/>
    <property type="match status" value="1"/>
</dbReference>
<comment type="caution">
    <text evidence="3">The sequence shown here is derived from an EMBL/GenBank/DDBJ whole genome shotgun (WGS) entry which is preliminary data.</text>
</comment>
<dbReference type="InterPro" id="IPR018146">
    <property type="entry name" value="Glyoxalase_1_CS"/>
</dbReference>
<evidence type="ECO:0000313" key="4">
    <source>
        <dbReference type="Proteomes" id="UP000285530"/>
    </source>
</evidence>
<evidence type="ECO:0000256" key="1">
    <source>
        <dbReference type="ARBA" id="ARBA00022723"/>
    </source>
</evidence>
<dbReference type="InterPro" id="IPR037523">
    <property type="entry name" value="VOC_core"/>
</dbReference>
<dbReference type="GO" id="GO:0016740">
    <property type="term" value="F:transferase activity"/>
    <property type="evidence" value="ECO:0007669"/>
    <property type="project" value="UniProtKB-KW"/>
</dbReference>
<sequence length="139" mass="15443">MSGPRVAGLNHITLAVADLERSVSFYQDTLGFRLRATWDDGAYLDAGALWLCLSLDLNAKHARRDDYTHLALDVAASHFESLAAQVRTTAPIWKENRSEGASLYFLDPDGHKLELHVGSLASRLQHYRDHPVSGQTDID</sequence>
<dbReference type="EMBL" id="QZEV01000050">
    <property type="protein sequence ID" value="RJL03303.1"/>
    <property type="molecule type" value="Genomic_DNA"/>
</dbReference>
<dbReference type="InterPro" id="IPR004360">
    <property type="entry name" value="Glyas_Fos-R_dOase_dom"/>
</dbReference>
<dbReference type="RefSeq" id="WP_119886547.1">
    <property type="nucleotide sequence ID" value="NZ_CP067169.1"/>
</dbReference>
<dbReference type="Gene3D" id="3.10.180.10">
    <property type="entry name" value="2,3-Dihydroxybiphenyl 1,2-Dioxygenase, domain 1"/>
    <property type="match status" value="1"/>
</dbReference>
<feature type="domain" description="VOC" evidence="2">
    <location>
        <begin position="8"/>
        <end position="118"/>
    </location>
</feature>
<protein>
    <submittedName>
        <fullName evidence="3">Glutathione transferase</fullName>
    </submittedName>
</protein>
<dbReference type="InterPro" id="IPR029068">
    <property type="entry name" value="Glyas_Bleomycin-R_OHBP_Dase"/>
</dbReference>
<organism evidence="3 4">
    <name type="scientific">Paracoccus aestuarii</name>
    <dbReference type="NCBI Taxonomy" id="453842"/>
    <lineage>
        <taxon>Bacteria</taxon>
        <taxon>Pseudomonadati</taxon>
        <taxon>Pseudomonadota</taxon>
        <taxon>Alphaproteobacteria</taxon>
        <taxon>Rhodobacterales</taxon>
        <taxon>Paracoccaceae</taxon>
        <taxon>Paracoccus</taxon>
    </lineage>
</organism>
<gene>
    <name evidence="3" type="ORF">D3P06_10635</name>
</gene>
<dbReference type="Pfam" id="PF00903">
    <property type="entry name" value="Glyoxalase"/>
    <property type="match status" value="1"/>
</dbReference>
<dbReference type="PANTHER" id="PTHR21366">
    <property type="entry name" value="GLYOXALASE FAMILY PROTEIN"/>
    <property type="match status" value="1"/>
</dbReference>
<dbReference type="InterPro" id="IPR050383">
    <property type="entry name" value="GlyoxalaseI/FosfomycinResist"/>
</dbReference>
<name>A0A418ZUM1_9RHOB</name>
<dbReference type="GO" id="GO:0004462">
    <property type="term" value="F:lactoylglutathione lyase activity"/>
    <property type="evidence" value="ECO:0007669"/>
    <property type="project" value="InterPro"/>
</dbReference>
<dbReference type="GO" id="GO:0046872">
    <property type="term" value="F:metal ion binding"/>
    <property type="evidence" value="ECO:0007669"/>
    <property type="project" value="UniProtKB-KW"/>
</dbReference>
<evidence type="ECO:0000313" key="3">
    <source>
        <dbReference type="EMBL" id="RJL03303.1"/>
    </source>
</evidence>
<keyword evidence="1" id="KW-0479">Metal-binding</keyword>
<dbReference type="AlphaFoldDB" id="A0A418ZUM1"/>
<accession>A0A418ZUM1</accession>
<dbReference type="SUPFAM" id="SSF54593">
    <property type="entry name" value="Glyoxalase/Bleomycin resistance protein/Dihydroxybiphenyl dioxygenase"/>
    <property type="match status" value="1"/>
</dbReference>
<keyword evidence="3" id="KW-0808">Transferase</keyword>
<evidence type="ECO:0000259" key="2">
    <source>
        <dbReference type="PROSITE" id="PS51819"/>
    </source>
</evidence>
<dbReference type="PANTHER" id="PTHR21366:SF14">
    <property type="entry name" value="GLYOXALASE DOMAIN-CONTAINING PROTEIN 5"/>
    <property type="match status" value="1"/>
</dbReference>
<dbReference type="OrthoDB" id="9792626at2"/>
<keyword evidence="4" id="KW-1185">Reference proteome</keyword>